<comment type="caution">
    <text evidence="3">The sequence shown here is derived from an EMBL/GenBank/DDBJ whole genome shotgun (WGS) entry which is preliminary data.</text>
</comment>
<dbReference type="InterPro" id="IPR014027">
    <property type="entry name" value="UDP-Glc/GDP-Man_DH_C"/>
</dbReference>
<name>A0ABS4AIH0_9PROT</name>
<organism evidence="3 4">
    <name type="scientific">Pararoseomonas baculiformis</name>
    <dbReference type="NCBI Taxonomy" id="2820812"/>
    <lineage>
        <taxon>Bacteria</taxon>
        <taxon>Pseudomonadati</taxon>
        <taxon>Pseudomonadota</taxon>
        <taxon>Alphaproteobacteria</taxon>
        <taxon>Acetobacterales</taxon>
        <taxon>Acetobacteraceae</taxon>
        <taxon>Pararoseomonas</taxon>
    </lineage>
</organism>
<dbReference type="InterPro" id="IPR036220">
    <property type="entry name" value="UDP-Glc/GDP-Man_DH_C_sf"/>
</dbReference>
<gene>
    <name evidence="3" type="ORF">J8J14_18605</name>
</gene>
<protein>
    <recommendedName>
        <fullName evidence="1">UDP-glucose 6-dehydrogenase</fullName>
    </recommendedName>
</protein>
<reference evidence="3 4" key="1">
    <citation type="submission" date="2021-03" db="EMBL/GenBank/DDBJ databases">
        <authorList>
            <person name="So Y."/>
        </authorList>
    </citation>
    <scope>NUCLEOTIDE SEQUENCE [LARGE SCALE GENOMIC DNA]</scope>
    <source>
        <strain evidence="3 4">SSH11</strain>
    </source>
</reference>
<dbReference type="Pfam" id="PF03720">
    <property type="entry name" value="UDPG_MGDP_dh_C"/>
    <property type="match status" value="1"/>
</dbReference>
<proteinExistence type="predicted"/>
<accession>A0ABS4AIH0</accession>
<dbReference type="RefSeq" id="WP_280842983.1">
    <property type="nucleotide sequence ID" value="NZ_JAGIZB010000020.1"/>
</dbReference>
<evidence type="ECO:0000313" key="4">
    <source>
        <dbReference type="Proteomes" id="UP000681594"/>
    </source>
</evidence>
<dbReference type="EMBL" id="JAGIZB010000020">
    <property type="protein sequence ID" value="MBP0446791.1"/>
    <property type="molecule type" value="Genomic_DNA"/>
</dbReference>
<dbReference type="PANTHER" id="PTHR43750:SF3">
    <property type="entry name" value="UDP-GLUCOSE 6-DEHYDROGENASE TUAD"/>
    <property type="match status" value="1"/>
</dbReference>
<dbReference type="PANTHER" id="PTHR43750">
    <property type="entry name" value="UDP-GLUCOSE 6-DEHYDROGENASE TUAD"/>
    <property type="match status" value="1"/>
</dbReference>
<evidence type="ECO:0000256" key="1">
    <source>
        <dbReference type="ARBA" id="ARBA00015132"/>
    </source>
</evidence>
<feature type="domain" description="UDP-glucose/GDP-mannose dehydrogenase C-terminal" evidence="2">
    <location>
        <begin position="25"/>
        <end position="126"/>
    </location>
</feature>
<feature type="non-terminal residue" evidence="3">
    <location>
        <position position="1"/>
    </location>
</feature>
<evidence type="ECO:0000313" key="3">
    <source>
        <dbReference type="EMBL" id="MBP0446791.1"/>
    </source>
</evidence>
<dbReference type="SMART" id="SM00984">
    <property type="entry name" value="UDPG_MGDP_dh_C"/>
    <property type="match status" value="1"/>
</dbReference>
<sequence length="142" mass="15338">EARKEAMADRVIQAMGGSVAGKTIAVLGLTFKPETDDMRDAPSLVVVPRLAQAGATIRAYDPQPAHARQLMPAATQFAETALDAAEGADALVLLTEWNEFRALSPERLRSAMQGNTVLDLRNAWDPEAFREAGFAYQSIGRP</sequence>
<dbReference type="SUPFAM" id="SSF52413">
    <property type="entry name" value="UDP-glucose/GDP-mannose dehydrogenase C-terminal domain"/>
    <property type="match status" value="1"/>
</dbReference>
<keyword evidence="4" id="KW-1185">Reference proteome</keyword>
<evidence type="ECO:0000259" key="2">
    <source>
        <dbReference type="SMART" id="SM00984"/>
    </source>
</evidence>
<dbReference type="Proteomes" id="UP000681594">
    <property type="component" value="Unassembled WGS sequence"/>
</dbReference>
<dbReference type="Gene3D" id="3.40.50.720">
    <property type="entry name" value="NAD(P)-binding Rossmann-like Domain"/>
    <property type="match status" value="1"/>
</dbReference>